<dbReference type="InterPro" id="IPR031121">
    <property type="entry name" value="RIK/BLOM7"/>
</dbReference>
<dbReference type="PROSITE" id="PS50084">
    <property type="entry name" value="KH_TYPE_1"/>
    <property type="match status" value="1"/>
</dbReference>
<reference evidence="5 6" key="1">
    <citation type="submission" date="2016-08" db="EMBL/GenBank/DDBJ databases">
        <title>Genomes of anaerobic fungi encode conserved fungal cellulosomes for biomass hydrolysis.</title>
        <authorList>
            <consortium name="DOE Joint Genome Institute"/>
            <person name="Haitjema C.H."/>
            <person name="Gilmore S.P."/>
            <person name="Henske J.K."/>
            <person name="Solomon K.V."/>
            <person name="De Groot R."/>
            <person name="Kuo A."/>
            <person name="Mondo S.J."/>
            <person name="Salamov A.A."/>
            <person name="Labutti K."/>
            <person name="Zhao Z."/>
            <person name="Chiniquy J."/>
            <person name="Barry K."/>
            <person name="Brewer H.M."/>
            <person name="Purvine S.O."/>
            <person name="Wright A.T."/>
            <person name="Boxma B."/>
            <person name="Van Alen T."/>
            <person name="Hackstein J.H."/>
            <person name="Baker S.E."/>
            <person name="Grigoriev I.V."/>
            <person name="O'Malley M.A."/>
        </authorList>
    </citation>
    <scope>NUCLEOTIDE SEQUENCE [LARGE SCALE GENOMIC DNA]</scope>
    <source>
        <strain evidence="6">finn</strain>
    </source>
</reference>
<feature type="compositionally biased region" description="Polar residues" evidence="2">
    <location>
        <begin position="92"/>
        <end position="102"/>
    </location>
</feature>
<dbReference type="InterPro" id="IPR056149">
    <property type="entry name" value="PRP5/DDX46/KHDC4_KH"/>
</dbReference>
<feature type="region of interest" description="Disordered" evidence="2">
    <location>
        <begin position="92"/>
        <end position="123"/>
    </location>
</feature>
<evidence type="ECO:0000259" key="3">
    <source>
        <dbReference type="Pfam" id="PF22675"/>
    </source>
</evidence>
<keyword evidence="1" id="KW-0694">RNA-binding</keyword>
<dbReference type="InterPro" id="IPR036612">
    <property type="entry name" value="KH_dom_type_1_sf"/>
</dbReference>
<reference evidence="5 6" key="2">
    <citation type="submission" date="2016-08" db="EMBL/GenBank/DDBJ databases">
        <title>Pervasive Adenine N6-methylation of Active Genes in Fungi.</title>
        <authorList>
            <consortium name="DOE Joint Genome Institute"/>
            <person name="Mondo S.J."/>
            <person name="Dannebaum R.O."/>
            <person name="Kuo R.C."/>
            <person name="Labutti K."/>
            <person name="Haridas S."/>
            <person name="Kuo A."/>
            <person name="Salamov A."/>
            <person name="Ahrendt S.R."/>
            <person name="Lipzen A."/>
            <person name="Sullivan W."/>
            <person name="Andreopoulos W.B."/>
            <person name="Clum A."/>
            <person name="Lindquist E."/>
            <person name="Daum C."/>
            <person name="Ramamoorthy G.K."/>
            <person name="Gryganskyi A."/>
            <person name="Culley D."/>
            <person name="Magnuson J.K."/>
            <person name="James T.Y."/>
            <person name="O'Malley M.A."/>
            <person name="Stajich J.E."/>
            <person name="Spatafora J.W."/>
            <person name="Visel A."/>
            <person name="Grigoriev I.V."/>
        </authorList>
    </citation>
    <scope>NUCLEOTIDE SEQUENCE [LARGE SCALE GENOMIC DNA]</scope>
    <source>
        <strain evidence="6">finn</strain>
    </source>
</reference>
<feature type="region of interest" description="Disordered" evidence="2">
    <location>
        <begin position="332"/>
        <end position="364"/>
    </location>
</feature>
<dbReference type="PANTHER" id="PTHR15744">
    <property type="entry name" value="BLOM7"/>
    <property type="match status" value="1"/>
</dbReference>
<dbReference type="STRING" id="1754191.A0A1Y1VJJ1"/>
<feature type="domain" description="KHDC4/BBP-like KH-domain type I" evidence="3">
    <location>
        <begin position="246"/>
        <end position="320"/>
    </location>
</feature>
<sequence length="506" mass="54958">MTTPDNKTRKRKWDDHGSAEQEAPAPPNPSDALAAAAAVAAKLQNSNSHLSSSTPPVPTSTDATKNSNSIQQQVNEQLAKITANLQAKGINIQNNKSNNTGNTPTATSETASPTVNPDPYNLKDNSLNKGNFCKNIEINDVKNKYMLTKASLLDKLQEETKAEIITRGKYYSNKALATPKDPPLYLHVAAETQEILDNAVKKIQEIIDSTPPVIVHSDTTTSAYHKPAGQPSKRFHTAKVFIGIDDRSFNAKTKLIGIQGANVKHINRETGARLQLRGKGSGFIEPTSGTEAFEPMFFQISSVTEEGLEKAKQLVDDLIKTVKAEYERFKQFKATRPNNPRPPHYNAYNQNPYNTYQQPNPYQAQGYTTYSGYTAYPTAPIPQTSTETGYQATSTPALPNTPAPPLPSTTSSDTTQSQTAATTDASSTTATAQSYYQTAPTAAQGQYANYNMYYPYYYYQPPLPAGSPPLPSNTPPLPPSTSSTATEAATPPLPSTPYQPQSPNTK</sequence>
<dbReference type="CDD" id="cd22386">
    <property type="entry name" value="KH-I_KHDC4_rpt2"/>
    <property type="match status" value="1"/>
</dbReference>
<dbReference type="InterPro" id="IPR055256">
    <property type="entry name" value="KH_1_KHDC4/BBP-like"/>
</dbReference>
<feature type="compositionally biased region" description="Low complexity" evidence="2">
    <location>
        <begin position="480"/>
        <end position="490"/>
    </location>
</feature>
<dbReference type="SUPFAM" id="SSF54791">
    <property type="entry name" value="Eukaryotic type KH-domain (KH-domain type I)"/>
    <property type="match status" value="2"/>
</dbReference>
<feature type="compositionally biased region" description="Low complexity" evidence="2">
    <location>
        <begin position="345"/>
        <end position="364"/>
    </location>
</feature>
<accession>A0A1Y1VJJ1</accession>
<feature type="region of interest" description="Disordered" evidence="2">
    <location>
        <begin position="464"/>
        <end position="506"/>
    </location>
</feature>
<evidence type="ECO:0000256" key="2">
    <source>
        <dbReference type="SAM" id="MobiDB-lite"/>
    </source>
</evidence>
<feature type="compositionally biased region" description="Polar residues" evidence="2">
    <location>
        <begin position="381"/>
        <end position="391"/>
    </location>
</feature>
<feature type="compositionally biased region" description="Low complexity" evidence="2">
    <location>
        <begin position="103"/>
        <end position="114"/>
    </location>
</feature>
<dbReference type="GO" id="GO:0005634">
    <property type="term" value="C:nucleus"/>
    <property type="evidence" value="ECO:0007669"/>
    <property type="project" value="InterPro"/>
</dbReference>
<feature type="region of interest" description="Disordered" evidence="2">
    <location>
        <begin position="1"/>
        <end position="68"/>
    </location>
</feature>
<feature type="region of interest" description="Disordered" evidence="2">
    <location>
        <begin position="378"/>
        <end position="431"/>
    </location>
</feature>
<proteinExistence type="predicted"/>
<comment type="caution">
    <text evidence="5">The sequence shown here is derived from an EMBL/GenBank/DDBJ whole genome shotgun (WGS) entry which is preliminary data.</text>
</comment>
<dbReference type="Pfam" id="PF23469">
    <property type="entry name" value="KH_12"/>
    <property type="match status" value="1"/>
</dbReference>
<dbReference type="FunFam" id="3.30.1370.10:FF:000037">
    <property type="entry name" value="KH domain protein"/>
    <property type="match status" value="1"/>
</dbReference>
<evidence type="ECO:0000259" key="4">
    <source>
        <dbReference type="Pfam" id="PF23469"/>
    </source>
</evidence>
<evidence type="ECO:0008006" key="7">
    <source>
        <dbReference type="Google" id="ProtNLM"/>
    </source>
</evidence>
<dbReference type="Pfam" id="PF22675">
    <property type="entry name" value="KH-I_KHDC4-BBP"/>
    <property type="match status" value="1"/>
</dbReference>
<dbReference type="PANTHER" id="PTHR15744:SF0">
    <property type="entry name" value="KH HOMOLOGY DOMAIN-CONTAINING PROTEIN 4"/>
    <property type="match status" value="1"/>
</dbReference>
<dbReference type="Proteomes" id="UP000193719">
    <property type="component" value="Unassembled WGS sequence"/>
</dbReference>
<feature type="compositionally biased region" description="Low complexity" evidence="2">
    <location>
        <begin position="30"/>
        <end position="41"/>
    </location>
</feature>
<dbReference type="Gene3D" id="3.30.1370.10">
    <property type="entry name" value="K Homology domain, type 1"/>
    <property type="match status" value="2"/>
</dbReference>
<dbReference type="EMBL" id="MCFH01000005">
    <property type="protein sequence ID" value="ORX57879.1"/>
    <property type="molecule type" value="Genomic_DNA"/>
</dbReference>
<protein>
    <recommendedName>
        <fullName evidence="7">K Homology domain-containing protein</fullName>
    </recommendedName>
</protein>
<evidence type="ECO:0000313" key="6">
    <source>
        <dbReference type="Proteomes" id="UP000193719"/>
    </source>
</evidence>
<name>A0A1Y1VJJ1_9FUNG</name>
<gene>
    <name evidence="5" type="ORF">BCR36DRAFT_318864</name>
</gene>
<dbReference type="AlphaFoldDB" id="A0A1Y1VJJ1"/>
<evidence type="ECO:0000256" key="1">
    <source>
        <dbReference type="PROSITE-ProRule" id="PRU00117"/>
    </source>
</evidence>
<feature type="domain" description="ATP-dependent RNA helicase PRP5/DDX46/KHDC4 KH" evidence="4">
    <location>
        <begin position="134"/>
        <end position="210"/>
    </location>
</feature>
<keyword evidence="6" id="KW-1185">Reference proteome</keyword>
<dbReference type="GO" id="GO:0003723">
    <property type="term" value="F:RNA binding"/>
    <property type="evidence" value="ECO:0007669"/>
    <property type="project" value="UniProtKB-UniRule"/>
</dbReference>
<dbReference type="InterPro" id="IPR047889">
    <property type="entry name" value="KHDC4_KH-I_second"/>
</dbReference>
<evidence type="ECO:0000313" key="5">
    <source>
        <dbReference type="EMBL" id="ORX57879.1"/>
    </source>
</evidence>
<dbReference type="OrthoDB" id="397265at2759"/>
<feature type="compositionally biased region" description="Low complexity" evidence="2">
    <location>
        <begin position="408"/>
        <end position="431"/>
    </location>
</feature>
<feature type="compositionally biased region" description="Pro residues" evidence="2">
    <location>
        <begin position="464"/>
        <end position="479"/>
    </location>
</feature>
<organism evidence="5 6">
    <name type="scientific">Piromyces finnis</name>
    <dbReference type="NCBI Taxonomy" id="1754191"/>
    <lineage>
        <taxon>Eukaryota</taxon>
        <taxon>Fungi</taxon>
        <taxon>Fungi incertae sedis</taxon>
        <taxon>Chytridiomycota</taxon>
        <taxon>Chytridiomycota incertae sedis</taxon>
        <taxon>Neocallimastigomycetes</taxon>
        <taxon>Neocallimastigales</taxon>
        <taxon>Neocallimastigaceae</taxon>
        <taxon>Piromyces</taxon>
    </lineage>
</organism>